<name>A0A4Q7Y335_9BACT</name>
<evidence type="ECO:0000313" key="3">
    <source>
        <dbReference type="Proteomes" id="UP000292958"/>
    </source>
</evidence>
<gene>
    <name evidence="2" type="ORF">BDD14_6130</name>
</gene>
<sequence>MRRLLQLATVVLLLACLIAPLSEFFDQWDPEGLTNDTEFGVVALIFVLCLVTLVSKLIAMGSFRFDLCSANLVRTQNCRRQSKFEHCFIFLVPSLFKSSLTNLIMERSAYGHARCSESAQTRNPARIERRWSMST</sequence>
<evidence type="ECO:0000256" key="1">
    <source>
        <dbReference type="SAM" id="Phobius"/>
    </source>
</evidence>
<dbReference type="PROSITE" id="PS51257">
    <property type="entry name" value="PROKAR_LIPOPROTEIN"/>
    <property type="match status" value="1"/>
</dbReference>
<organism evidence="2 3">
    <name type="scientific">Edaphobacter modestus</name>
    <dbReference type="NCBI Taxonomy" id="388466"/>
    <lineage>
        <taxon>Bacteria</taxon>
        <taxon>Pseudomonadati</taxon>
        <taxon>Acidobacteriota</taxon>
        <taxon>Terriglobia</taxon>
        <taxon>Terriglobales</taxon>
        <taxon>Acidobacteriaceae</taxon>
        <taxon>Edaphobacter</taxon>
    </lineage>
</organism>
<keyword evidence="3" id="KW-1185">Reference proteome</keyword>
<feature type="transmembrane region" description="Helical" evidence="1">
    <location>
        <begin position="40"/>
        <end position="59"/>
    </location>
</feature>
<keyword evidence="1" id="KW-1133">Transmembrane helix</keyword>
<dbReference type="EMBL" id="SHKW01000005">
    <property type="protein sequence ID" value="RZU30373.1"/>
    <property type="molecule type" value="Genomic_DNA"/>
</dbReference>
<evidence type="ECO:0000313" key="2">
    <source>
        <dbReference type="EMBL" id="RZU30373.1"/>
    </source>
</evidence>
<reference evidence="2 3" key="1">
    <citation type="submission" date="2019-02" db="EMBL/GenBank/DDBJ databases">
        <title>Genomic Encyclopedia of Archaeal and Bacterial Type Strains, Phase II (KMG-II): from individual species to whole genera.</title>
        <authorList>
            <person name="Goeker M."/>
        </authorList>
    </citation>
    <scope>NUCLEOTIDE SEQUENCE [LARGE SCALE GENOMIC DNA]</scope>
    <source>
        <strain evidence="2 3">DSM 18101</strain>
    </source>
</reference>
<accession>A0A4Q7Y335</accession>
<keyword evidence="1" id="KW-0812">Transmembrane</keyword>
<proteinExistence type="predicted"/>
<dbReference type="Proteomes" id="UP000292958">
    <property type="component" value="Unassembled WGS sequence"/>
</dbReference>
<comment type="caution">
    <text evidence="2">The sequence shown here is derived from an EMBL/GenBank/DDBJ whole genome shotgun (WGS) entry which is preliminary data.</text>
</comment>
<protein>
    <submittedName>
        <fullName evidence="2">Uncharacterized protein</fullName>
    </submittedName>
</protein>
<dbReference type="AlphaFoldDB" id="A0A4Q7Y335"/>
<keyword evidence="1" id="KW-0472">Membrane</keyword>